<evidence type="ECO:0000313" key="3">
    <source>
        <dbReference type="Proteomes" id="UP000803884"/>
    </source>
</evidence>
<evidence type="ECO:0000313" key="2">
    <source>
        <dbReference type="EMBL" id="KAL1590859.1"/>
    </source>
</evidence>
<feature type="region of interest" description="Disordered" evidence="1">
    <location>
        <begin position="100"/>
        <end position="163"/>
    </location>
</feature>
<keyword evidence="3" id="KW-1185">Reference proteome</keyword>
<dbReference type="AlphaFoldDB" id="A0AB34L0V3"/>
<accession>A0AB34L0V3</accession>
<proteinExistence type="predicted"/>
<feature type="compositionally biased region" description="Pro residues" evidence="1">
    <location>
        <begin position="102"/>
        <end position="122"/>
    </location>
</feature>
<comment type="caution">
    <text evidence="2">The sequence shown here is derived from an EMBL/GenBank/DDBJ whole genome shotgun (WGS) entry which is preliminary data.</text>
</comment>
<dbReference type="GeneID" id="96001891"/>
<reference evidence="2 3" key="1">
    <citation type="journal article" date="2020" name="Microbiol. Resour. Announc.">
        <title>Draft Genome Sequence of a Cladosporium Species Isolated from the Mesophotic Ascidian Didemnum maculosum.</title>
        <authorList>
            <person name="Gioti A."/>
            <person name="Siaperas R."/>
            <person name="Nikolaivits E."/>
            <person name="Le Goff G."/>
            <person name="Ouazzani J."/>
            <person name="Kotoulas G."/>
            <person name="Topakas E."/>
        </authorList>
    </citation>
    <scope>NUCLEOTIDE SEQUENCE [LARGE SCALE GENOMIC DNA]</scope>
    <source>
        <strain evidence="2 3">TM138-S3</strain>
    </source>
</reference>
<feature type="compositionally biased region" description="Low complexity" evidence="1">
    <location>
        <begin position="129"/>
        <end position="139"/>
    </location>
</feature>
<protein>
    <recommendedName>
        <fullName evidence="4">RRM domain-containing protein</fullName>
    </recommendedName>
</protein>
<dbReference type="Proteomes" id="UP000803884">
    <property type="component" value="Unassembled WGS sequence"/>
</dbReference>
<dbReference type="EMBL" id="JAAQHG020000001">
    <property type="protein sequence ID" value="KAL1590859.1"/>
    <property type="molecule type" value="Genomic_DNA"/>
</dbReference>
<evidence type="ECO:0008006" key="4">
    <source>
        <dbReference type="Google" id="ProtNLM"/>
    </source>
</evidence>
<dbReference type="CDD" id="cd00590">
    <property type="entry name" value="RRM_SF"/>
    <property type="match status" value="1"/>
</dbReference>
<dbReference type="RefSeq" id="XP_069233964.1">
    <property type="nucleotide sequence ID" value="XM_069369053.1"/>
</dbReference>
<organism evidence="2 3">
    <name type="scientific">Cladosporium halotolerans</name>
    <dbReference type="NCBI Taxonomy" id="1052096"/>
    <lineage>
        <taxon>Eukaryota</taxon>
        <taxon>Fungi</taxon>
        <taxon>Dikarya</taxon>
        <taxon>Ascomycota</taxon>
        <taxon>Pezizomycotina</taxon>
        <taxon>Dothideomycetes</taxon>
        <taxon>Dothideomycetidae</taxon>
        <taxon>Cladosporiales</taxon>
        <taxon>Cladosporiaceae</taxon>
        <taxon>Cladosporium</taxon>
    </lineage>
</organism>
<gene>
    <name evidence="2" type="ORF">WHR41_00447</name>
</gene>
<evidence type="ECO:0000256" key="1">
    <source>
        <dbReference type="SAM" id="MobiDB-lite"/>
    </source>
</evidence>
<sequence>MASLARSTAGRAVHLRLFPRPSSINESREVLRLLSQFGEVEYFKNLKYDTHPHPNASLVIFREEAAAQACLKRSPIRFHFGPEPEPEETNLAVDAQEHLAPAPAPTPRPTRRSSPPPPPAAPKGPFGMPATRSLSTSSLPRPPRASPSLPFLAPTQAPTPQPSRIFQLTAKPTYTSFRDAIDRSEYHGRFAVDGKSVIQQDLARRVPTVGLSCWDWRKGEKPDRIVQKERARREGRTLAEVWEEGARGGVD</sequence>
<name>A0AB34L0V3_9PEZI</name>